<reference evidence="3 4" key="1">
    <citation type="submission" date="2024-10" db="EMBL/GenBank/DDBJ databases">
        <authorList>
            <person name="Kim D."/>
        </authorList>
    </citation>
    <scope>NUCLEOTIDE SEQUENCE [LARGE SCALE GENOMIC DNA]</scope>
    <source>
        <strain evidence="3">Taebaek</strain>
    </source>
</reference>
<keyword evidence="4" id="KW-1185">Reference proteome</keyword>
<feature type="region of interest" description="Disordered" evidence="1">
    <location>
        <begin position="619"/>
        <end position="658"/>
    </location>
</feature>
<name>A0ABD2JCR4_HETSC</name>
<comment type="caution">
    <text evidence="3">The sequence shown here is derived from an EMBL/GenBank/DDBJ whole genome shotgun (WGS) entry which is preliminary data.</text>
</comment>
<feature type="compositionally biased region" description="Polar residues" evidence="1">
    <location>
        <begin position="639"/>
        <end position="658"/>
    </location>
</feature>
<evidence type="ECO:0000256" key="1">
    <source>
        <dbReference type="SAM" id="MobiDB-lite"/>
    </source>
</evidence>
<evidence type="ECO:0000313" key="4">
    <source>
        <dbReference type="Proteomes" id="UP001620645"/>
    </source>
</evidence>
<evidence type="ECO:0000313" key="3">
    <source>
        <dbReference type="EMBL" id="KAL3088395.1"/>
    </source>
</evidence>
<dbReference type="Pfam" id="PF01585">
    <property type="entry name" value="G-patch"/>
    <property type="match status" value="1"/>
</dbReference>
<dbReference type="EMBL" id="JBICCN010000158">
    <property type="protein sequence ID" value="KAL3088395.1"/>
    <property type="molecule type" value="Genomic_DNA"/>
</dbReference>
<dbReference type="Proteomes" id="UP001620645">
    <property type="component" value="Unassembled WGS sequence"/>
</dbReference>
<dbReference type="PANTHER" id="PTHR23106">
    <property type="entry name" value="ANGIOGENIC FACTOR WITH G PATCH AND FHA DOMAINS 1"/>
    <property type="match status" value="1"/>
</dbReference>
<accession>A0ABD2JCR4</accession>
<gene>
    <name evidence="3" type="ORF">niasHS_008350</name>
</gene>
<feature type="compositionally biased region" description="Low complexity" evidence="1">
    <location>
        <begin position="208"/>
        <end position="237"/>
    </location>
</feature>
<feature type="compositionally biased region" description="Basic and acidic residues" evidence="1">
    <location>
        <begin position="238"/>
        <end position="252"/>
    </location>
</feature>
<dbReference type="Pfam" id="PF17780">
    <property type="entry name" value="OCRE"/>
    <property type="match status" value="1"/>
</dbReference>
<protein>
    <recommendedName>
        <fullName evidence="2">G-patch domain-containing protein</fullName>
    </recommendedName>
</protein>
<dbReference type="InterPro" id="IPR041591">
    <property type="entry name" value="OCRE"/>
</dbReference>
<feature type="region of interest" description="Disordered" evidence="1">
    <location>
        <begin position="208"/>
        <end position="252"/>
    </location>
</feature>
<feature type="compositionally biased region" description="Low complexity" evidence="1">
    <location>
        <begin position="619"/>
        <end position="636"/>
    </location>
</feature>
<dbReference type="InterPro" id="IPR053027">
    <property type="entry name" value="AGGF1"/>
</dbReference>
<dbReference type="SMART" id="SM00443">
    <property type="entry name" value="G_patch"/>
    <property type="match status" value="1"/>
</dbReference>
<sequence length="658" mass="71154">MNDWLLSSAALHENVAQNGDTAANGTQQQQQPLSIAEMVTQAAAQVVQQQHSDQLASLGFRWADEWALFYNAETGYFYEPNSALFFHPSAPHLCYKFNADTGQYDQIGGDGSAAGALASSASSSGTPKWSKRAFRRRANRILGDDFVQNARQEEVDVAELTLDLVDRCSFLVGGECYEKRSPKRALMERAAAVDDDEIWAGVSSSFSSAPRRSAAADGDASGSGAESDSDGAWSSGSRMERQNEEIARRQQEEEIARNAPCIRLVERPRGRLHIVTICGARVGFGRSMDVQIGGDANAANGDAYGTPQAGGGEPAEGEEEELLAIRYSAEEGVYRMEWHSCTVCAQKDGDCLEPGVSHTVRHEDVVSIGTAEQIWLSFHIHSGLNTCQGCEPGLFPTGDGTCENDGRPKKRRSLHTERLRQMRALKEQYGLLDQDIDCAEMDAAELRRKYVDRAGRRRRAVGSELPLSASVRSSTVLNEAGGIYAHCVATPQPGCSPDSVQFQHQLKDGVGIAAAAAAATVPINAENKGFKLLKGMGWAEGQGLGKHSQGIQAPIATQFKADRVGLGTVSSTTTATTTPFSASSKISINLRSKQQRNAEQMRKRIEQITICENWKPSVDNPSVVNSSVDNPSVKDNPSVMDNPSVDNPSVDNSSENFF</sequence>
<evidence type="ECO:0000259" key="2">
    <source>
        <dbReference type="PROSITE" id="PS50174"/>
    </source>
</evidence>
<dbReference type="PANTHER" id="PTHR23106:SF24">
    <property type="entry name" value="ANGIOGENIC FACTOR WITH G PATCH AND FHA DOMAINS 1"/>
    <property type="match status" value="1"/>
</dbReference>
<proteinExistence type="predicted"/>
<dbReference type="PROSITE" id="PS50174">
    <property type="entry name" value="G_PATCH"/>
    <property type="match status" value="1"/>
</dbReference>
<dbReference type="AlphaFoldDB" id="A0ABD2JCR4"/>
<organism evidence="3 4">
    <name type="scientific">Heterodera schachtii</name>
    <name type="common">Sugarbeet cyst nematode worm</name>
    <name type="synonym">Tylenchus schachtii</name>
    <dbReference type="NCBI Taxonomy" id="97005"/>
    <lineage>
        <taxon>Eukaryota</taxon>
        <taxon>Metazoa</taxon>
        <taxon>Ecdysozoa</taxon>
        <taxon>Nematoda</taxon>
        <taxon>Chromadorea</taxon>
        <taxon>Rhabditida</taxon>
        <taxon>Tylenchina</taxon>
        <taxon>Tylenchomorpha</taxon>
        <taxon>Tylenchoidea</taxon>
        <taxon>Heteroderidae</taxon>
        <taxon>Heteroderinae</taxon>
        <taxon>Heterodera</taxon>
    </lineage>
</organism>
<dbReference type="InterPro" id="IPR000467">
    <property type="entry name" value="G_patch_dom"/>
</dbReference>
<feature type="domain" description="G-patch" evidence="2">
    <location>
        <begin position="525"/>
        <end position="571"/>
    </location>
</feature>